<dbReference type="SMART" id="SM01233">
    <property type="entry name" value="HABP4_PAI-RBP1"/>
    <property type="match status" value="1"/>
</dbReference>
<feature type="compositionally biased region" description="Basic and acidic residues" evidence="3">
    <location>
        <begin position="272"/>
        <end position="284"/>
    </location>
</feature>
<dbReference type="Pfam" id="PF09598">
    <property type="entry name" value="Stm1_N"/>
    <property type="match status" value="1"/>
</dbReference>
<evidence type="ECO:0000256" key="2">
    <source>
        <dbReference type="ARBA" id="ARBA00022490"/>
    </source>
</evidence>
<dbReference type="OrthoDB" id="5426471at2759"/>
<feature type="compositionally biased region" description="Basic and acidic residues" evidence="3">
    <location>
        <begin position="155"/>
        <end position="171"/>
    </location>
</feature>
<dbReference type="InterPro" id="IPR039764">
    <property type="entry name" value="HABP4/SERBP1-like"/>
</dbReference>
<feature type="compositionally biased region" description="Low complexity" evidence="3">
    <location>
        <begin position="172"/>
        <end position="198"/>
    </location>
</feature>
<dbReference type="Gene3D" id="6.10.140.1040">
    <property type="match status" value="1"/>
</dbReference>
<sequence length="372" mass="39064">MTSIASKNLFDLLGNDPELDPNREPEPPTKAVDKPTPRIGKRNAGAEAPAADSGRGGGRGRGGFAGSEGAFRDRNAGRDSNRTRDDGLRHDRHSDRLREGGEYGRRGDRGGRGGRGRGGRGGAGFDRHSRTGVAEHEKQAAHGWGGQTGGDEWADEKAGEAIAKEDEKEAAADAFGAPASGEWAPDAGAPAAEWAPDAGGEGEKSGEAPQEPEEDKTKSYDDYMAELAEKRLNLGSVETRKANEGSSKKFPEGKAFSRDDNTDFIAGSGGKAKRERERKQKNVLELDGAQVIGEPDVGGRGGRGRGRGGRGRGEFRGGEGGRGRGGRGRGDRGDRGEHRGEHRGEYRGRGGRGGSSAAVNVQDTNAFPSLGS</sequence>
<evidence type="ECO:0000256" key="3">
    <source>
        <dbReference type="SAM" id="MobiDB-lite"/>
    </source>
</evidence>
<feature type="compositionally biased region" description="Gly residues" evidence="3">
    <location>
        <begin position="54"/>
        <end position="66"/>
    </location>
</feature>
<organism evidence="5 6">
    <name type="scientific">Patellaria atrata CBS 101060</name>
    <dbReference type="NCBI Taxonomy" id="1346257"/>
    <lineage>
        <taxon>Eukaryota</taxon>
        <taxon>Fungi</taxon>
        <taxon>Dikarya</taxon>
        <taxon>Ascomycota</taxon>
        <taxon>Pezizomycotina</taxon>
        <taxon>Dothideomycetes</taxon>
        <taxon>Dothideomycetes incertae sedis</taxon>
        <taxon>Patellariales</taxon>
        <taxon>Patellariaceae</taxon>
        <taxon>Patellaria</taxon>
    </lineage>
</organism>
<dbReference type="InterPro" id="IPR019084">
    <property type="entry name" value="STM1-like_N"/>
</dbReference>
<comment type="caution">
    <text evidence="5">The sequence shown here is derived from an EMBL/GenBank/DDBJ whole genome shotgun (WGS) entry which is preliminary data.</text>
</comment>
<feature type="region of interest" description="Disordered" evidence="3">
    <location>
        <begin position="1"/>
        <end position="372"/>
    </location>
</feature>
<keyword evidence="6" id="KW-1185">Reference proteome</keyword>
<dbReference type="GO" id="GO:0005737">
    <property type="term" value="C:cytoplasm"/>
    <property type="evidence" value="ECO:0007669"/>
    <property type="project" value="UniProtKB-SubCell"/>
</dbReference>
<evidence type="ECO:0000313" key="6">
    <source>
        <dbReference type="Proteomes" id="UP000799429"/>
    </source>
</evidence>
<dbReference type="InterPro" id="IPR006861">
    <property type="entry name" value="HABP4_PAIRBP1-bd"/>
</dbReference>
<dbReference type="Proteomes" id="UP000799429">
    <property type="component" value="Unassembled WGS sequence"/>
</dbReference>
<dbReference type="PANTHER" id="PTHR12299:SF17">
    <property type="entry name" value="AT19571P-RELATED"/>
    <property type="match status" value="1"/>
</dbReference>
<name>A0A9P4SA31_9PEZI</name>
<comment type="subcellular location">
    <subcellularLocation>
        <location evidence="1">Cytoplasm</location>
    </subcellularLocation>
</comment>
<feature type="compositionally biased region" description="Basic and acidic residues" evidence="3">
    <location>
        <begin position="215"/>
        <end position="261"/>
    </location>
</feature>
<evidence type="ECO:0000313" key="5">
    <source>
        <dbReference type="EMBL" id="KAF2837965.1"/>
    </source>
</evidence>
<feature type="compositionally biased region" description="Basic and acidic residues" evidence="3">
    <location>
        <begin position="70"/>
        <end position="111"/>
    </location>
</feature>
<gene>
    <name evidence="5" type="ORF">M501DRAFT_995221</name>
</gene>
<dbReference type="PANTHER" id="PTHR12299">
    <property type="entry name" value="HYALURONIC ACID-BINDING PROTEIN 4"/>
    <property type="match status" value="1"/>
</dbReference>
<evidence type="ECO:0000259" key="4">
    <source>
        <dbReference type="SMART" id="SM01233"/>
    </source>
</evidence>
<reference evidence="5" key="1">
    <citation type="journal article" date="2020" name="Stud. Mycol.">
        <title>101 Dothideomycetes genomes: a test case for predicting lifestyles and emergence of pathogens.</title>
        <authorList>
            <person name="Haridas S."/>
            <person name="Albert R."/>
            <person name="Binder M."/>
            <person name="Bloem J."/>
            <person name="Labutti K."/>
            <person name="Salamov A."/>
            <person name="Andreopoulos B."/>
            <person name="Baker S."/>
            <person name="Barry K."/>
            <person name="Bills G."/>
            <person name="Bluhm B."/>
            <person name="Cannon C."/>
            <person name="Castanera R."/>
            <person name="Culley D."/>
            <person name="Daum C."/>
            <person name="Ezra D."/>
            <person name="Gonzalez J."/>
            <person name="Henrissat B."/>
            <person name="Kuo A."/>
            <person name="Liang C."/>
            <person name="Lipzen A."/>
            <person name="Lutzoni F."/>
            <person name="Magnuson J."/>
            <person name="Mondo S."/>
            <person name="Nolan M."/>
            <person name="Ohm R."/>
            <person name="Pangilinan J."/>
            <person name="Park H.-J."/>
            <person name="Ramirez L."/>
            <person name="Alfaro M."/>
            <person name="Sun H."/>
            <person name="Tritt A."/>
            <person name="Yoshinaga Y."/>
            <person name="Zwiers L.-H."/>
            <person name="Turgeon B."/>
            <person name="Goodwin S."/>
            <person name="Spatafora J."/>
            <person name="Crous P."/>
            <person name="Grigoriev I."/>
        </authorList>
    </citation>
    <scope>NUCLEOTIDE SEQUENCE</scope>
    <source>
        <strain evidence="5">CBS 101060</strain>
    </source>
</reference>
<dbReference type="GO" id="GO:0003723">
    <property type="term" value="F:RNA binding"/>
    <property type="evidence" value="ECO:0007669"/>
    <property type="project" value="InterPro"/>
</dbReference>
<feature type="compositionally biased region" description="Polar residues" evidence="3">
    <location>
        <begin position="357"/>
        <end position="372"/>
    </location>
</feature>
<dbReference type="GO" id="GO:0005634">
    <property type="term" value="C:nucleus"/>
    <property type="evidence" value="ECO:0007669"/>
    <property type="project" value="TreeGrafter"/>
</dbReference>
<evidence type="ECO:0000256" key="1">
    <source>
        <dbReference type="ARBA" id="ARBA00004496"/>
    </source>
</evidence>
<keyword evidence="2" id="KW-0963">Cytoplasm</keyword>
<dbReference type="EMBL" id="MU006098">
    <property type="protein sequence ID" value="KAF2837965.1"/>
    <property type="molecule type" value="Genomic_DNA"/>
</dbReference>
<feature type="compositionally biased region" description="Basic and acidic residues" evidence="3">
    <location>
        <begin position="125"/>
        <end position="140"/>
    </location>
</feature>
<dbReference type="AlphaFoldDB" id="A0A9P4SA31"/>
<protein>
    <recommendedName>
        <fullName evidence="4">Hyaluronan/mRNA-binding protein domain-containing protein</fullName>
    </recommendedName>
</protein>
<accession>A0A9P4SA31</accession>
<dbReference type="Pfam" id="PF04774">
    <property type="entry name" value="HABP4_PAI-RBP1"/>
    <property type="match status" value="1"/>
</dbReference>
<feature type="domain" description="Hyaluronan/mRNA-binding protein" evidence="4">
    <location>
        <begin position="121"/>
        <end position="245"/>
    </location>
</feature>
<proteinExistence type="predicted"/>
<feature type="compositionally biased region" description="Basic and acidic residues" evidence="3">
    <location>
        <begin position="20"/>
        <end position="36"/>
    </location>
</feature>
<feature type="compositionally biased region" description="Basic and acidic residues" evidence="3">
    <location>
        <begin position="311"/>
        <end position="348"/>
    </location>
</feature>